<sequence length="498" mass="54120">MEVVAALASWGLSSACQNTLGRSWLGSLCHWGIDTSDLSSRLSSTAQIYLPGSVGYTNSTTRWSNLDVPGVNIAVVPGVEDDVAAIVKYANEKNLPFLAQSGGHGAITTVGKMQNGIEIWMNQLSSVEISDDGNTAVVGGGTLSKTVTDTLWAAGKQTVTGGCECTSIFGPGLGGGHGFLQGRHGLISDQFVALNMVLADGTTQTVDENSDLWWAVQGAGHNFGIVTSATIKVYDIQYRDWAYASFLFTGDKIEGLYENINKHLGTQSVDVLNYSFFFNYPDVDPAKPVIMFFILQEGVTAVDATYTAPFQKLGPIMTDAARGSYTDLPAWTGNGNESPPCQKAGLVNIRFPIDLESYNVAAQRKAYDLFASATQQNTALNNSLFLFEGYSLQGVKEVSPESTAFPFRGDNLLLAPLITYAPAGPDLDRAAAKLGNDLRQILWEGTNRSELHTYVNYAFGDEKTVNWYGYEQWRQEKLLALKNKYDPLRKFSFYAPIA</sequence>
<dbReference type="EMBL" id="MU394308">
    <property type="protein sequence ID" value="KAI6087408.1"/>
    <property type="molecule type" value="Genomic_DNA"/>
</dbReference>
<comment type="caution">
    <text evidence="1">The sequence shown here is derived from an EMBL/GenBank/DDBJ whole genome shotgun (WGS) entry which is preliminary data.</text>
</comment>
<dbReference type="Proteomes" id="UP001497680">
    <property type="component" value="Unassembled WGS sequence"/>
</dbReference>
<name>A0ACC0D439_9PEZI</name>
<organism evidence="1 2">
    <name type="scientific">Hypoxylon rubiginosum</name>
    <dbReference type="NCBI Taxonomy" id="110542"/>
    <lineage>
        <taxon>Eukaryota</taxon>
        <taxon>Fungi</taxon>
        <taxon>Dikarya</taxon>
        <taxon>Ascomycota</taxon>
        <taxon>Pezizomycotina</taxon>
        <taxon>Sordariomycetes</taxon>
        <taxon>Xylariomycetidae</taxon>
        <taxon>Xylariales</taxon>
        <taxon>Hypoxylaceae</taxon>
        <taxon>Hypoxylon</taxon>
    </lineage>
</organism>
<reference evidence="1 2" key="1">
    <citation type="journal article" date="2022" name="New Phytol.">
        <title>Ecological generalism drives hyperdiversity of secondary metabolite gene clusters in xylarialean endophytes.</title>
        <authorList>
            <person name="Franco M.E.E."/>
            <person name="Wisecaver J.H."/>
            <person name="Arnold A.E."/>
            <person name="Ju Y.M."/>
            <person name="Slot J.C."/>
            <person name="Ahrendt S."/>
            <person name="Moore L.P."/>
            <person name="Eastman K.E."/>
            <person name="Scott K."/>
            <person name="Konkel Z."/>
            <person name="Mondo S.J."/>
            <person name="Kuo A."/>
            <person name="Hayes R.D."/>
            <person name="Haridas S."/>
            <person name="Andreopoulos B."/>
            <person name="Riley R."/>
            <person name="LaButti K."/>
            <person name="Pangilinan J."/>
            <person name="Lipzen A."/>
            <person name="Amirebrahimi M."/>
            <person name="Yan J."/>
            <person name="Adam C."/>
            <person name="Keymanesh K."/>
            <person name="Ng V."/>
            <person name="Louie K."/>
            <person name="Northen T."/>
            <person name="Drula E."/>
            <person name="Henrissat B."/>
            <person name="Hsieh H.M."/>
            <person name="Youens-Clark K."/>
            <person name="Lutzoni F."/>
            <person name="Miadlikowska J."/>
            <person name="Eastwood D.C."/>
            <person name="Hamelin R.C."/>
            <person name="Grigoriev I.V."/>
            <person name="U'Ren J.M."/>
        </authorList>
    </citation>
    <scope>NUCLEOTIDE SEQUENCE [LARGE SCALE GENOMIC DNA]</scope>
    <source>
        <strain evidence="1 2">ER1909</strain>
    </source>
</reference>
<proteinExistence type="predicted"/>
<evidence type="ECO:0000313" key="2">
    <source>
        <dbReference type="Proteomes" id="UP001497680"/>
    </source>
</evidence>
<evidence type="ECO:0000313" key="1">
    <source>
        <dbReference type="EMBL" id="KAI6087408.1"/>
    </source>
</evidence>
<keyword evidence="2" id="KW-1185">Reference proteome</keyword>
<gene>
    <name evidence="1" type="ORF">F4821DRAFT_107735</name>
</gene>
<accession>A0ACC0D439</accession>
<protein>
    <submittedName>
        <fullName evidence="1">FAD binding domain protein</fullName>
    </submittedName>
</protein>